<dbReference type="AlphaFoldDB" id="A0AAN8NQE5"/>
<reference evidence="1 2" key="1">
    <citation type="submission" date="2023-10" db="EMBL/GenBank/DDBJ databases">
        <title>Genomes of two closely related lineages of the louse Polyplax serrata with different host specificities.</title>
        <authorList>
            <person name="Martinu J."/>
            <person name="Tarabai H."/>
            <person name="Stefka J."/>
            <person name="Hypsa V."/>
        </authorList>
    </citation>
    <scope>NUCLEOTIDE SEQUENCE [LARGE SCALE GENOMIC DNA]</scope>
    <source>
        <strain evidence="1">HR10_N</strain>
    </source>
</reference>
<gene>
    <name evidence="1" type="ORF">RUM43_009398</name>
</gene>
<evidence type="ECO:0000313" key="2">
    <source>
        <dbReference type="Proteomes" id="UP001372834"/>
    </source>
</evidence>
<sequence>MLLTCATLADDLIEWKHVMQHACFLMSDIFKWPRGYQTKREGDSLKETTRCTRFYHYLPYREAYGRVPICLSGQAPSDLSD</sequence>
<dbReference type="Proteomes" id="UP001372834">
    <property type="component" value="Unassembled WGS sequence"/>
</dbReference>
<accession>A0AAN8NQE5</accession>
<proteinExistence type="predicted"/>
<dbReference type="EMBL" id="JAWJWE010000038">
    <property type="protein sequence ID" value="KAK6623546.1"/>
    <property type="molecule type" value="Genomic_DNA"/>
</dbReference>
<organism evidence="1 2">
    <name type="scientific">Polyplax serrata</name>
    <name type="common">Common mouse louse</name>
    <dbReference type="NCBI Taxonomy" id="468196"/>
    <lineage>
        <taxon>Eukaryota</taxon>
        <taxon>Metazoa</taxon>
        <taxon>Ecdysozoa</taxon>
        <taxon>Arthropoda</taxon>
        <taxon>Hexapoda</taxon>
        <taxon>Insecta</taxon>
        <taxon>Pterygota</taxon>
        <taxon>Neoptera</taxon>
        <taxon>Paraneoptera</taxon>
        <taxon>Psocodea</taxon>
        <taxon>Troctomorpha</taxon>
        <taxon>Phthiraptera</taxon>
        <taxon>Anoplura</taxon>
        <taxon>Polyplacidae</taxon>
        <taxon>Polyplax</taxon>
    </lineage>
</organism>
<name>A0AAN8NQE5_POLSC</name>
<comment type="caution">
    <text evidence="1">The sequence shown here is derived from an EMBL/GenBank/DDBJ whole genome shotgun (WGS) entry which is preliminary data.</text>
</comment>
<protein>
    <submittedName>
        <fullName evidence="1">Uncharacterized protein</fullName>
    </submittedName>
</protein>
<evidence type="ECO:0000313" key="1">
    <source>
        <dbReference type="EMBL" id="KAK6623546.1"/>
    </source>
</evidence>